<dbReference type="InterPro" id="IPR005467">
    <property type="entry name" value="His_kinase_dom"/>
</dbReference>
<gene>
    <name evidence="13" type="ORF">H3N35_06360</name>
</gene>
<dbReference type="Gene3D" id="1.10.287.130">
    <property type="match status" value="1"/>
</dbReference>
<dbReference type="InterPro" id="IPR003660">
    <property type="entry name" value="HAMP_dom"/>
</dbReference>
<dbReference type="Pfam" id="PF02518">
    <property type="entry name" value="HATPase_c"/>
    <property type="match status" value="1"/>
</dbReference>
<dbReference type="PROSITE" id="PS50885">
    <property type="entry name" value="HAMP"/>
    <property type="match status" value="1"/>
</dbReference>
<dbReference type="Gene3D" id="6.10.340.10">
    <property type="match status" value="1"/>
</dbReference>
<dbReference type="SUPFAM" id="SSF55874">
    <property type="entry name" value="ATPase domain of HSP90 chaperone/DNA topoisomerase II/histidine kinase"/>
    <property type="match status" value="1"/>
</dbReference>
<dbReference type="InterPro" id="IPR050980">
    <property type="entry name" value="2C_sensor_his_kinase"/>
</dbReference>
<name>A0ABY7VH83_9GAMM</name>
<accession>A0ABY7VH83</accession>
<feature type="domain" description="Histidine kinase" evidence="11">
    <location>
        <begin position="220"/>
        <end position="439"/>
    </location>
</feature>
<dbReference type="Pfam" id="PF00512">
    <property type="entry name" value="HisKA"/>
    <property type="match status" value="1"/>
</dbReference>
<evidence type="ECO:0000313" key="13">
    <source>
        <dbReference type="EMBL" id="WDE13067.1"/>
    </source>
</evidence>
<protein>
    <recommendedName>
        <fullName evidence="3">histidine kinase</fullName>
        <ecNumber evidence="3">2.7.13.3</ecNumber>
    </recommendedName>
</protein>
<comment type="subcellular location">
    <subcellularLocation>
        <location evidence="2">Cell membrane</location>
        <topology evidence="2">Multi-pass membrane protein</topology>
    </subcellularLocation>
</comment>
<evidence type="ECO:0000256" key="9">
    <source>
        <dbReference type="ARBA" id="ARBA00022840"/>
    </source>
</evidence>
<evidence type="ECO:0000256" key="5">
    <source>
        <dbReference type="ARBA" id="ARBA00022553"/>
    </source>
</evidence>
<dbReference type="PANTHER" id="PTHR44936">
    <property type="entry name" value="SENSOR PROTEIN CREC"/>
    <property type="match status" value="1"/>
</dbReference>
<evidence type="ECO:0000256" key="6">
    <source>
        <dbReference type="ARBA" id="ARBA00022679"/>
    </source>
</evidence>
<dbReference type="CDD" id="cd06225">
    <property type="entry name" value="HAMP"/>
    <property type="match status" value="1"/>
</dbReference>
<proteinExistence type="predicted"/>
<dbReference type="PROSITE" id="PS50109">
    <property type="entry name" value="HIS_KIN"/>
    <property type="match status" value="1"/>
</dbReference>
<evidence type="ECO:0000256" key="10">
    <source>
        <dbReference type="SAM" id="Phobius"/>
    </source>
</evidence>
<dbReference type="EMBL" id="CP059693">
    <property type="protein sequence ID" value="WDE13067.1"/>
    <property type="molecule type" value="Genomic_DNA"/>
</dbReference>
<dbReference type="SMART" id="SM00304">
    <property type="entry name" value="HAMP"/>
    <property type="match status" value="1"/>
</dbReference>
<evidence type="ECO:0000256" key="7">
    <source>
        <dbReference type="ARBA" id="ARBA00022741"/>
    </source>
</evidence>
<sequence>MIKLFIRFYIGMTLAVIAALTTGSIFLDSKYQQTLAQDHRVHSRAVNDMVNITLKQYPVAQWQTRLNILQQKYPYQLTFVPQSRLTAQQREELNSQGLTITISTGILSDDVTLYYPVTGTDQALRYIAKNATNPEYDWLFLASVLLLMLMLAFAVYWLAKPVSRHIRELVGVSQKIGEGQLQVRADTGAPYPLNELAATMNDMARQVEQLLKQQEIMTGAVAHELRAPLANLRFALDMTHSLKDLTALQRHLSDMDQDIDDMDQLIDELLTYARLNSSSSPVAGEEVDLSALLKNLQEKRNKLLPGINIELLDKIPVRQNCRLTGSKSDITRALTNVLTNAQRYARKHIRVELVLAPPWCQISIDDDGKGIAPKDRRDIFMPFKRLESGKTQQTESTGKGYGLGLAIVEGIMLRHGGKVAVESSALGGARFVLSFPYCRQADEHKD</sequence>
<evidence type="ECO:0000259" key="11">
    <source>
        <dbReference type="PROSITE" id="PS50109"/>
    </source>
</evidence>
<dbReference type="CDD" id="cd00082">
    <property type="entry name" value="HisKA"/>
    <property type="match status" value="1"/>
</dbReference>
<organism evidence="13 14">
    <name type="scientific">Thalassomonas haliotis</name>
    <dbReference type="NCBI Taxonomy" id="485448"/>
    <lineage>
        <taxon>Bacteria</taxon>
        <taxon>Pseudomonadati</taxon>
        <taxon>Pseudomonadota</taxon>
        <taxon>Gammaproteobacteria</taxon>
        <taxon>Alteromonadales</taxon>
        <taxon>Colwelliaceae</taxon>
        <taxon>Thalassomonas</taxon>
    </lineage>
</organism>
<dbReference type="Proteomes" id="UP001215231">
    <property type="component" value="Chromosome"/>
</dbReference>
<keyword evidence="7" id="KW-0547">Nucleotide-binding</keyword>
<dbReference type="InterPro" id="IPR036890">
    <property type="entry name" value="HATPase_C_sf"/>
</dbReference>
<dbReference type="Pfam" id="PF00672">
    <property type="entry name" value="HAMP"/>
    <property type="match status" value="1"/>
</dbReference>
<dbReference type="SMART" id="SM00387">
    <property type="entry name" value="HATPase_c"/>
    <property type="match status" value="1"/>
</dbReference>
<feature type="transmembrane region" description="Helical" evidence="10">
    <location>
        <begin position="6"/>
        <end position="27"/>
    </location>
</feature>
<dbReference type="InterPro" id="IPR003661">
    <property type="entry name" value="HisK_dim/P_dom"/>
</dbReference>
<dbReference type="Gene3D" id="3.30.565.10">
    <property type="entry name" value="Histidine kinase-like ATPase, C-terminal domain"/>
    <property type="match status" value="1"/>
</dbReference>
<dbReference type="InterPro" id="IPR036097">
    <property type="entry name" value="HisK_dim/P_sf"/>
</dbReference>
<dbReference type="SMART" id="SM00388">
    <property type="entry name" value="HisKA"/>
    <property type="match status" value="1"/>
</dbReference>
<evidence type="ECO:0000256" key="4">
    <source>
        <dbReference type="ARBA" id="ARBA00022475"/>
    </source>
</evidence>
<feature type="transmembrane region" description="Helical" evidence="10">
    <location>
        <begin position="138"/>
        <end position="159"/>
    </location>
</feature>
<dbReference type="EC" id="2.7.13.3" evidence="3"/>
<keyword evidence="14" id="KW-1185">Reference proteome</keyword>
<keyword evidence="5" id="KW-0597">Phosphoprotein</keyword>
<feature type="domain" description="HAMP" evidence="12">
    <location>
        <begin position="160"/>
        <end position="212"/>
    </location>
</feature>
<keyword evidence="10" id="KW-1133">Transmembrane helix</keyword>
<dbReference type="RefSeq" id="WP_274053405.1">
    <property type="nucleotide sequence ID" value="NZ_CP059693.1"/>
</dbReference>
<dbReference type="PRINTS" id="PR00344">
    <property type="entry name" value="BCTRLSENSOR"/>
</dbReference>
<evidence type="ECO:0000256" key="8">
    <source>
        <dbReference type="ARBA" id="ARBA00022777"/>
    </source>
</evidence>
<dbReference type="InterPro" id="IPR003594">
    <property type="entry name" value="HATPase_dom"/>
</dbReference>
<keyword evidence="8" id="KW-0418">Kinase</keyword>
<keyword evidence="4" id="KW-1003">Cell membrane</keyword>
<keyword evidence="10" id="KW-0472">Membrane</keyword>
<dbReference type="InterPro" id="IPR004358">
    <property type="entry name" value="Sig_transdc_His_kin-like_C"/>
</dbReference>
<evidence type="ECO:0000256" key="3">
    <source>
        <dbReference type="ARBA" id="ARBA00012438"/>
    </source>
</evidence>
<evidence type="ECO:0000259" key="12">
    <source>
        <dbReference type="PROSITE" id="PS50885"/>
    </source>
</evidence>
<reference evidence="13 14" key="1">
    <citation type="journal article" date="2022" name="Mar. Drugs">
        <title>Bioassay-Guided Fractionation Leads to the Detection of Cholic Acid Generated by the Rare Thalassomonas sp.</title>
        <authorList>
            <person name="Pheiffer F."/>
            <person name="Schneider Y.K."/>
            <person name="Hansen E.H."/>
            <person name="Andersen J.H."/>
            <person name="Isaksson J."/>
            <person name="Busche T."/>
            <person name="R C."/>
            <person name="Kalinowski J."/>
            <person name="Zyl L.V."/>
            <person name="Trindade M."/>
        </authorList>
    </citation>
    <scope>NUCLEOTIDE SEQUENCE [LARGE SCALE GENOMIC DNA]</scope>
    <source>
        <strain evidence="13 14">A5K-61T</strain>
    </source>
</reference>
<keyword evidence="9" id="KW-0067">ATP-binding</keyword>
<keyword evidence="6" id="KW-0808">Transferase</keyword>
<keyword evidence="10" id="KW-0812">Transmembrane</keyword>
<evidence type="ECO:0000313" key="14">
    <source>
        <dbReference type="Proteomes" id="UP001215231"/>
    </source>
</evidence>
<evidence type="ECO:0000256" key="2">
    <source>
        <dbReference type="ARBA" id="ARBA00004651"/>
    </source>
</evidence>
<dbReference type="PANTHER" id="PTHR44936:SF10">
    <property type="entry name" value="SENSOR PROTEIN RSTB"/>
    <property type="match status" value="1"/>
</dbReference>
<dbReference type="SUPFAM" id="SSF47384">
    <property type="entry name" value="Homodimeric domain of signal transducing histidine kinase"/>
    <property type="match status" value="1"/>
</dbReference>
<evidence type="ECO:0000256" key="1">
    <source>
        <dbReference type="ARBA" id="ARBA00000085"/>
    </source>
</evidence>
<comment type="catalytic activity">
    <reaction evidence="1">
        <text>ATP + protein L-histidine = ADP + protein N-phospho-L-histidine.</text>
        <dbReference type="EC" id="2.7.13.3"/>
    </reaction>
</comment>